<gene>
    <name evidence="1" type="ORF">DI609_13250</name>
</gene>
<evidence type="ECO:0000313" key="2">
    <source>
        <dbReference type="Proteomes" id="UP000249451"/>
    </source>
</evidence>
<dbReference type="AlphaFoldDB" id="A0A2W5AVQ6"/>
<proteinExistence type="predicted"/>
<dbReference type="InterPro" id="IPR029063">
    <property type="entry name" value="SAM-dependent_MTases_sf"/>
</dbReference>
<organism evidence="1 2">
    <name type="scientific">Corynebacterium urealyticum</name>
    <dbReference type="NCBI Taxonomy" id="43771"/>
    <lineage>
        <taxon>Bacteria</taxon>
        <taxon>Bacillati</taxon>
        <taxon>Actinomycetota</taxon>
        <taxon>Actinomycetes</taxon>
        <taxon>Mycobacteriales</taxon>
        <taxon>Corynebacteriaceae</taxon>
        <taxon>Corynebacterium</taxon>
    </lineage>
</organism>
<comment type="caution">
    <text evidence="1">The sequence shown here is derived from an EMBL/GenBank/DDBJ whole genome shotgun (WGS) entry which is preliminary data.</text>
</comment>
<dbReference type="Gene3D" id="3.40.50.150">
    <property type="entry name" value="Vaccinia Virus protein VP39"/>
    <property type="match status" value="1"/>
</dbReference>
<feature type="non-terminal residue" evidence="1">
    <location>
        <position position="614"/>
    </location>
</feature>
<name>A0A2W5AVQ6_9CORY</name>
<evidence type="ECO:0000313" key="1">
    <source>
        <dbReference type="EMBL" id="PZO97386.1"/>
    </source>
</evidence>
<sequence>MATYAPAHHRLLTRAQTDKFISALTSAKDAGDTEKAVEQAINALLVAGLTKAHPDATLDHDYRHNTDGYIALSAAASLARPYALLVEAKRDMDLSGARRDRAVVYAQVCYYLRELAHAGELVPAVAVVCDVDEVFAIPAQRLHQYYTDDSYSWDEHAASDMYKDSQLLAALMGDSNVQRPYVHDIADGFDPDMFIWAVDAMGQGHEPQRVPVNSASMDHVFTRFKMEVLGTDATGLKNKDEIRLFIDVLRGDEDVYPHPKKPNTLVVGTNHITLDTYRFGDYTLAELKSLTEVADTLIEETDRRFTGDFWTPPRWVDKAHEYIEDALGEDWKKNYVVVDPACGTLNLTRDYRFSELYSYTLFQEELDIASDYNPEATKFQYDFLNDDMVLHDEDMTVDKALELARAGKLKLPLSLVEALAANKPVVFFANPPYGSNGNGTKADGRKGGIAKTAVCDLMSDLGHAKQELYTQFIWRTKELAKVFGYTSDFHFFFFFNKTFLTSPNFGKFTDELTNEFTFKDGFMMNAGEFSGTSSVWGIVFSHFEIGGTNQREFDYTVLESDKDMSINKLVDWRGRSVRRGETISNWFADISLAKDVDEAAPLTSNGLDPVTRKT</sequence>
<reference evidence="1 2" key="1">
    <citation type="submission" date="2017-11" db="EMBL/GenBank/DDBJ databases">
        <title>Infants hospitalized years apart are colonized by the same room-sourced microbial strains.</title>
        <authorList>
            <person name="Brooks B."/>
            <person name="Olm M.R."/>
            <person name="Firek B.A."/>
            <person name="Baker R."/>
            <person name="Thomas B.C."/>
            <person name="Morowitz M.J."/>
            <person name="Banfield J.F."/>
        </authorList>
    </citation>
    <scope>NUCLEOTIDE SEQUENCE [LARGE SCALE GENOMIC DNA]</scope>
    <source>
        <strain evidence="1">S2_012_000_R3_87</strain>
    </source>
</reference>
<dbReference type="Proteomes" id="UP000249451">
    <property type="component" value="Unassembled WGS sequence"/>
</dbReference>
<dbReference type="SUPFAM" id="SSF53335">
    <property type="entry name" value="S-adenosyl-L-methionine-dependent methyltransferases"/>
    <property type="match status" value="1"/>
</dbReference>
<dbReference type="EMBL" id="QFNY01000418">
    <property type="protein sequence ID" value="PZO97386.1"/>
    <property type="molecule type" value="Genomic_DNA"/>
</dbReference>
<accession>A0A2W5AVQ6</accession>
<protein>
    <submittedName>
        <fullName evidence="1">Uncharacterized protein</fullName>
    </submittedName>
</protein>